<dbReference type="Proteomes" id="UP000032336">
    <property type="component" value="Unassembled WGS sequence"/>
</dbReference>
<evidence type="ECO:0000313" key="2">
    <source>
        <dbReference type="Proteomes" id="UP000032336"/>
    </source>
</evidence>
<organism evidence="1 2">
    <name type="scientific">Ferrimicrobium acidiphilum DSM 19497</name>
    <dbReference type="NCBI Taxonomy" id="1121877"/>
    <lineage>
        <taxon>Bacteria</taxon>
        <taxon>Bacillati</taxon>
        <taxon>Actinomycetota</taxon>
        <taxon>Acidimicrobiia</taxon>
        <taxon>Acidimicrobiales</taxon>
        <taxon>Acidimicrobiaceae</taxon>
        <taxon>Ferrimicrobium</taxon>
    </lineage>
</organism>
<dbReference type="RefSeq" id="WP_152623051.1">
    <property type="nucleotide sequence ID" value="NZ_JQKF01000003.1"/>
</dbReference>
<evidence type="ECO:0000313" key="1">
    <source>
        <dbReference type="EMBL" id="KJE77548.1"/>
    </source>
</evidence>
<reference evidence="1 2" key="1">
    <citation type="submission" date="2015-01" db="EMBL/GenBank/DDBJ databases">
        <title>Draft genome of the acidophilic iron oxidizer Ferrimicrobium acidiphilum strain T23.</title>
        <authorList>
            <person name="Poehlein A."/>
            <person name="Eisen S."/>
            <person name="Schloemann M."/>
            <person name="Johnson B.D."/>
            <person name="Daniel R."/>
            <person name="Muehling M."/>
        </authorList>
    </citation>
    <scope>NUCLEOTIDE SEQUENCE [LARGE SCALE GENOMIC DNA]</scope>
    <source>
        <strain evidence="1 2">T23</strain>
    </source>
</reference>
<dbReference type="AlphaFoldDB" id="A0A0D8FW76"/>
<name>A0A0D8FW76_9ACTN</name>
<comment type="caution">
    <text evidence="1">The sequence shown here is derived from an EMBL/GenBank/DDBJ whole genome shotgun (WGS) entry which is preliminary data.</text>
</comment>
<keyword evidence="2" id="KW-1185">Reference proteome</keyword>
<accession>A0A0D8FW76</accession>
<dbReference type="EMBL" id="JXUW01000004">
    <property type="protein sequence ID" value="KJE77548.1"/>
    <property type="molecule type" value="Genomic_DNA"/>
</dbReference>
<gene>
    <name evidence="1" type="ORF">FEAC_06570</name>
</gene>
<dbReference type="GeneID" id="78374051"/>
<proteinExistence type="predicted"/>
<protein>
    <submittedName>
        <fullName evidence="1">Uncharacterized protein</fullName>
    </submittedName>
</protein>
<sequence>MNPAPLWAAVILVMTLPETTSSAHIMVADTACACTEVPRRRGTPGTTRSMGWVRLRACTSRLLVNTEDDRVPLADLYRSQQRL</sequence>